<dbReference type="Proteomes" id="UP000319818">
    <property type="component" value="Unassembled WGS sequence"/>
</dbReference>
<dbReference type="PANTHER" id="PTHR43717">
    <property type="entry name" value="ANAEROBIC NITRIC OXIDE REDUCTASE FLAVORUBREDOXIN"/>
    <property type="match status" value="1"/>
</dbReference>
<dbReference type="PANTHER" id="PTHR43717:SF1">
    <property type="entry name" value="ANAEROBIC NITRIC OXIDE REDUCTASE FLAVORUBREDOXIN"/>
    <property type="match status" value="1"/>
</dbReference>
<dbReference type="AlphaFoldDB" id="A0A543GC84"/>
<organism evidence="2 3">
    <name type="scientific">Pseudonocardia cypriaca</name>
    <dbReference type="NCBI Taxonomy" id="882449"/>
    <lineage>
        <taxon>Bacteria</taxon>
        <taxon>Bacillati</taxon>
        <taxon>Actinomycetota</taxon>
        <taxon>Actinomycetes</taxon>
        <taxon>Pseudonocardiales</taxon>
        <taxon>Pseudonocardiaceae</taxon>
        <taxon>Pseudonocardia</taxon>
    </lineage>
</organism>
<protein>
    <submittedName>
        <fullName evidence="2">Metallo-beta-lactamase superfamily protein</fullName>
    </submittedName>
</protein>
<gene>
    <name evidence="2" type="ORF">FB388_0984</name>
</gene>
<accession>A0A543GC84</accession>
<evidence type="ECO:0000313" key="3">
    <source>
        <dbReference type="Proteomes" id="UP000319818"/>
    </source>
</evidence>
<dbReference type="InterPro" id="IPR001279">
    <property type="entry name" value="Metallo-B-lactamas"/>
</dbReference>
<dbReference type="SMART" id="SM00849">
    <property type="entry name" value="Lactamase_B"/>
    <property type="match status" value="1"/>
</dbReference>
<sequence>MDPVYRATDDVYVLPTTLPLPGVGELVVNAYLILAAQPVLVDTGLAIDAEEFEHAVRSIIDPAEIRWIWLTHDDADHTGNLERVMSLAPAARLATHGLGALRMATWWPVPLDRVTALRPGDRIDVGDRHLRALRPPLYDNPMSTGLLDDRTGALFTVDAFGAILPAVPQDCADVPEADLVGGMAGWAAFDSPWTHLVDQERFQVAVEDVARLRPTTVFSSHLPAASGRSIEQFVKVIGSVPAGAPFDPPNQAAFDAIVAGVGPAA</sequence>
<dbReference type="Gene3D" id="3.60.15.10">
    <property type="entry name" value="Ribonuclease Z/Hydroxyacylglutathione hydrolase-like"/>
    <property type="match status" value="1"/>
</dbReference>
<proteinExistence type="predicted"/>
<dbReference type="SUPFAM" id="SSF56281">
    <property type="entry name" value="Metallo-hydrolase/oxidoreductase"/>
    <property type="match status" value="1"/>
</dbReference>
<feature type="domain" description="Metallo-beta-lactamase" evidence="1">
    <location>
        <begin position="27"/>
        <end position="221"/>
    </location>
</feature>
<evidence type="ECO:0000259" key="1">
    <source>
        <dbReference type="SMART" id="SM00849"/>
    </source>
</evidence>
<evidence type="ECO:0000313" key="2">
    <source>
        <dbReference type="EMBL" id="TQM43634.1"/>
    </source>
</evidence>
<dbReference type="EMBL" id="VFPH01000001">
    <property type="protein sequence ID" value="TQM43634.1"/>
    <property type="molecule type" value="Genomic_DNA"/>
</dbReference>
<name>A0A543GC84_9PSEU</name>
<dbReference type="Pfam" id="PF00753">
    <property type="entry name" value="Lactamase_B"/>
    <property type="match status" value="1"/>
</dbReference>
<reference evidence="2 3" key="1">
    <citation type="submission" date="2019-06" db="EMBL/GenBank/DDBJ databases">
        <title>Sequencing the genomes of 1000 actinobacteria strains.</title>
        <authorList>
            <person name="Klenk H.-P."/>
        </authorList>
    </citation>
    <scope>NUCLEOTIDE SEQUENCE [LARGE SCALE GENOMIC DNA]</scope>
    <source>
        <strain evidence="2 3">DSM 45511</strain>
    </source>
</reference>
<dbReference type="InterPro" id="IPR036866">
    <property type="entry name" value="RibonucZ/Hydroxyglut_hydro"/>
</dbReference>
<keyword evidence="3" id="KW-1185">Reference proteome</keyword>
<comment type="caution">
    <text evidence="2">The sequence shown here is derived from an EMBL/GenBank/DDBJ whole genome shotgun (WGS) entry which is preliminary data.</text>
</comment>